<name>A0A6P6B4J8_DURZI</name>
<comment type="similarity">
    <text evidence="1">Belongs to the alkB family.</text>
</comment>
<dbReference type="Proteomes" id="UP000515121">
    <property type="component" value="Unplaced"/>
</dbReference>
<dbReference type="GO" id="GO:0005759">
    <property type="term" value="C:mitochondrial matrix"/>
    <property type="evidence" value="ECO:0007669"/>
    <property type="project" value="TreeGrafter"/>
</dbReference>
<dbReference type="GO" id="GO:0006974">
    <property type="term" value="P:DNA damage response"/>
    <property type="evidence" value="ECO:0007669"/>
    <property type="project" value="InterPro"/>
</dbReference>
<organism evidence="2 3">
    <name type="scientific">Durio zibethinus</name>
    <name type="common">Durian</name>
    <dbReference type="NCBI Taxonomy" id="66656"/>
    <lineage>
        <taxon>Eukaryota</taxon>
        <taxon>Viridiplantae</taxon>
        <taxon>Streptophyta</taxon>
        <taxon>Embryophyta</taxon>
        <taxon>Tracheophyta</taxon>
        <taxon>Spermatophyta</taxon>
        <taxon>Magnoliopsida</taxon>
        <taxon>eudicotyledons</taxon>
        <taxon>Gunneridae</taxon>
        <taxon>Pentapetalae</taxon>
        <taxon>rosids</taxon>
        <taxon>malvids</taxon>
        <taxon>Malvales</taxon>
        <taxon>Malvaceae</taxon>
        <taxon>Helicteroideae</taxon>
        <taxon>Durio</taxon>
    </lineage>
</organism>
<dbReference type="PANTHER" id="PTHR21052:SF0">
    <property type="entry name" value="ALPHA-KETOGLUTARATE-DEPENDENT DIOXYGENASE ALKB HOMOLOG 7, MITOCHONDRIAL"/>
    <property type="match status" value="1"/>
</dbReference>
<keyword evidence="2" id="KW-1185">Reference proteome</keyword>
<evidence type="ECO:0000256" key="1">
    <source>
        <dbReference type="ARBA" id="ARBA00007879"/>
    </source>
</evidence>
<dbReference type="OrthoDB" id="412814at2759"/>
<dbReference type="InterPro" id="IPR037151">
    <property type="entry name" value="AlkB-like_sf"/>
</dbReference>
<evidence type="ECO:0000313" key="2">
    <source>
        <dbReference type="Proteomes" id="UP000515121"/>
    </source>
</evidence>
<proteinExistence type="inferred from homology"/>
<dbReference type="GeneID" id="111314750"/>
<evidence type="ECO:0000313" key="3">
    <source>
        <dbReference type="RefSeq" id="XP_022772103.1"/>
    </source>
</evidence>
<dbReference type="InterPro" id="IPR032870">
    <property type="entry name" value="ALKBH7-like"/>
</dbReference>
<accession>A0A6P6B4J8</accession>
<dbReference type="AlphaFoldDB" id="A0A6P6B4J8"/>
<dbReference type="PANTHER" id="PTHR21052">
    <property type="entry name" value="SPERMATOGENESIS ASSOCIATED 11-RELATED"/>
    <property type="match status" value="1"/>
</dbReference>
<sequence>MRFGDLSAWATKLSNSIREIVLVGNHVSESIDLDTSTLNLLWREPLFEQLIVNVYHLGEGICAHVDLMRFEDGIGIVSFESSCVMYFT</sequence>
<gene>
    <name evidence="3" type="primary">LOC111314750</name>
</gene>
<dbReference type="Gene3D" id="2.60.120.590">
    <property type="entry name" value="Alpha-ketoglutarate-dependent dioxygenase AlkB-like"/>
    <property type="match status" value="1"/>
</dbReference>
<reference evidence="3" key="1">
    <citation type="submission" date="2025-08" db="UniProtKB">
        <authorList>
            <consortium name="RefSeq"/>
        </authorList>
    </citation>
    <scope>IDENTIFICATION</scope>
    <source>
        <tissue evidence="3">Fruit stalk</tissue>
    </source>
</reference>
<protein>
    <submittedName>
        <fullName evidence="3">Uncharacterized protein LOC111314750</fullName>
    </submittedName>
</protein>
<dbReference type="RefSeq" id="XP_022772103.1">
    <property type="nucleotide sequence ID" value="XM_022916368.1"/>
</dbReference>
<dbReference type="SUPFAM" id="SSF51197">
    <property type="entry name" value="Clavaminate synthase-like"/>
    <property type="match status" value="1"/>
</dbReference>
<dbReference type="GO" id="GO:0006631">
    <property type="term" value="P:fatty acid metabolic process"/>
    <property type="evidence" value="ECO:0007669"/>
    <property type="project" value="TreeGrafter"/>
</dbReference>
<dbReference type="KEGG" id="dzi:111314750"/>